<dbReference type="AlphaFoldDB" id="A0A318QK63"/>
<reference evidence="2 3" key="1">
    <citation type="submission" date="2017-07" db="EMBL/GenBank/DDBJ databases">
        <title>A draft genome sequence of Komagataeibacter sucrofermentans LMG 18788.</title>
        <authorList>
            <person name="Skraban J."/>
            <person name="Cleenwerck I."/>
            <person name="Vandamme P."/>
            <person name="Trcek J."/>
        </authorList>
    </citation>
    <scope>NUCLEOTIDE SEQUENCE [LARGE SCALE GENOMIC DNA]</scope>
    <source>
        <strain evidence="2 3">LMG 18788</strain>
    </source>
</reference>
<keyword evidence="3" id="KW-1185">Reference proteome</keyword>
<organism evidence="2 3">
    <name type="scientific">Komagataeibacter sucrofermentans</name>
    <dbReference type="NCBI Taxonomy" id="1053551"/>
    <lineage>
        <taxon>Bacteria</taxon>
        <taxon>Pseudomonadati</taxon>
        <taxon>Pseudomonadota</taxon>
        <taxon>Alphaproteobacteria</taxon>
        <taxon>Acetobacterales</taxon>
        <taxon>Acetobacteraceae</taxon>
        <taxon>Komagataeibacter</taxon>
    </lineage>
</organism>
<accession>A0A318QK63</accession>
<evidence type="ECO:0000256" key="1">
    <source>
        <dbReference type="SAM" id="Phobius"/>
    </source>
</evidence>
<sequence>MGNLVHNERTKLRANLLNTAAGSCLSLGVLSPLAASFFNLTANRVPTHIVILGVAFWLGMAYFLHQRAQAVLGGLRE</sequence>
<keyword evidence="1" id="KW-0472">Membrane</keyword>
<evidence type="ECO:0000313" key="2">
    <source>
        <dbReference type="EMBL" id="PYD77881.1"/>
    </source>
</evidence>
<dbReference type="EMBL" id="NKUA01000023">
    <property type="protein sequence ID" value="PYD77881.1"/>
    <property type="molecule type" value="Genomic_DNA"/>
</dbReference>
<keyword evidence="1" id="KW-1133">Transmembrane helix</keyword>
<dbReference type="Proteomes" id="UP000247814">
    <property type="component" value="Unassembled WGS sequence"/>
</dbReference>
<gene>
    <name evidence="2" type="ORF">CFR77_13430</name>
</gene>
<comment type="caution">
    <text evidence="2">The sequence shown here is derived from an EMBL/GenBank/DDBJ whole genome shotgun (WGS) entry which is preliminary data.</text>
</comment>
<evidence type="ECO:0000313" key="3">
    <source>
        <dbReference type="Proteomes" id="UP000247814"/>
    </source>
</evidence>
<protein>
    <submittedName>
        <fullName evidence="2">Uncharacterized protein</fullName>
    </submittedName>
</protein>
<feature type="transmembrane region" description="Helical" evidence="1">
    <location>
        <begin position="16"/>
        <end position="39"/>
    </location>
</feature>
<name>A0A318QK63_9PROT</name>
<proteinExistence type="predicted"/>
<keyword evidence="1" id="KW-0812">Transmembrane</keyword>
<dbReference type="OrthoDB" id="7273400at2"/>
<feature type="transmembrane region" description="Helical" evidence="1">
    <location>
        <begin position="45"/>
        <end position="64"/>
    </location>
</feature>